<proteinExistence type="predicted"/>
<protein>
    <submittedName>
        <fullName evidence="1">Uncharacterized protein</fullName>
    </submittedName>
</protein>
<evidence type="ECO:0000313" key="2">
    <source>
        <dbReference type="Proteomes" id="UP001446871"/>
    </source>
</evidence>
<reference evidence="1 2" key="1">
    <citation type="submission" date="2023-01" db="EMBL/GenBank/DDBJ databases">
        <title>Analysis of 21 Apiospora genomes using comparative genomics revels a genus with tremendous synthesis potential of carbohydrate active enzymes and secondary metabolites.</title>
        <authorList>
            <person name="Sorensen T."/>
        </authorList>
    </citation>
    <scope>NUCLEOTIDE SEQUENCE [LARGE SCALE GENOMIC DNA]</scope>
    <source>
        <strain evidence="1 2">CBS 83171</strain>
    </source>
</reference>
<dbReference type="EMBL" id="JAQQWM010000009">
    <property type="protein sequence ID" value="KAK8046403.1"/>
    <property type="molecule type" value="Genomic_DNA"/>
</dbReference>
<sequence>MDPASIIGLTGNLVQVLTYGYEIVSGAREIYKLELGGTDNITRIRFIDLDVVSCDLSQDIAHLKLIAEECEKAAEGILSENIENPVPKDRLGAHV</sequence>
<name>A0ABR1TIE6_9PEZI</name>
<comment type="caution">
    <text evidence="1">The sequence shown here is derived from an EMBL/GenBank/DDBJ whole genome shotgun (WGS) entry which is preliminary data.</text>
</comment>
<dbReference type="Proteomes" id="UP001446871">
    <property type="component" value="Unassembled WGS sequence"/>
</dbReference>
<evidence type="ECO:0000313" key="1">
    <source>
        <dbReference type="EMBL" id="KAK8046403.1"/>
    </source>
</evidence>
<organism evidence="1 2">
    <name type="scientific">Apiospora saccharicola</name>
    <dbReference type="NCBI Taxonomy" id="335842"/>
    <lineage>
        <taxon>Eukaryota</taxon>
        <taxon>Fungi</taxon>
        <taxon>Dikarya</taxon>
        <taxon>Ascomycota</taxon>
        <taxon>Pezizomycotina</taxon>
        <taxon>Sordariomycetes</taxon>
        <taxon>Xylariomycetidae</taxon>
        <taxon>Amphisphaeriales</taxon>
        <taxon>Apiosporaceae</taxon>
        <taxon>Apiospora</taxon>
    </lineage>
</organism>
<keyword evidence="2" id="KW-1185">Reference proteome</keyword>
<accession>A0ABR1TIE6</accession>
<gene>
    <name evidence="1" type="ORF">PG996_014467</name>
</gene>